<evidence type="ECO:0000313" key="2">
    <source>
        <dbReference type="Proteomes" id="UP001209878"/>
    </source>
</evidence>
<dbReference type="Proteomes" id="UP001209878">
    <property type="component" value="Unassembled WGS sequence"/>
</dbReference>
<dbReference type="EMBL" id="JAODUO010000812">
    <property type="protein sequence ID" value="KAK2174294.1"/>
    <property type="molecule type" value="Genomic_DNA"/>
</dbReference>
<dbReference type="AlphaFoldDB" id="A0AAD9NP64"/>
<comment type="caution">
    <text evidence="1">The sequence shown here is derived from an EMBL/GenBank/DDBJ whole genome shotgun (WGS) entry which is preliminary data.</text>
</comment>
<gene>
    <name evidence="1" type="ORF">NP493_812g01035</name>
</gene>
<organism evidence="1 2">
    <name type="scientific">Ridgeia piscesae</name>
    <name type="common">Tubeworm</name>
    <dbReference type="NCBI Taxonomy" id="27915"/>
    <lineage>
        <taxon>Eukaryota</taxon>
        <taxon>Metazoa</taxon>
        <taxon>Spiralia</taxon>
        <taxon>Lophotrochozoa</taxon>
        <taxon>Annelida</taxon>
        <taxon>Polychaeta</taxon>
        <taxon>Sedentaria</taxon>
        <taxon>Canalipalpata</taxon>
        <taxon>Sabellida</taxon>
        <taxon>Siboglinidae</taxon>
        <taxon>Ridgeia</taxon>
    </lineage>
</organism>
<keyword evidence="2" id="KW-1185">Reference proteome</keyword>
<accession>A0AAD9NP64</accession>
<proteinExistence type="predicted"/>
<protein>
    <submittedName>
        <fullName evidence="1">Uncharacterized protein</fullName>
    </submittedName>
</protein>
<sequence>MANFRRVVDMWGDNYTDVFFAYMPDVKALADSDSVKLRPCKFDNRNQQWTFQHYTKEYDDLISGKIQVETGTWQYKLLQLYREFVNQPLDNSSFITTDRSV</sequence>
<name>A0AAD9NP64_RIDPI</name>
<reference evidence="1" key="1">
    <citation type="journal article" date="2023" name="Mol. Biol. Evol.">
        <title>Third-Generation Sequencing Reveals the Adaptive Role of the Epigenome in Three Deep-Sea Polychaetes.</title>
        <authorList>
            <person name="Perez M."/>
            <person name="Aroh O."/>
            <person name="Sun Y."/>
            <person name="Lan Y."/>
            <person name="Juniper S.K."/>
            <person name="Young C.R."/>
            <person name="Angers B."/>
            <person name="Qian P.Y."/>
        </authorList>
    </citation>
    <scope>NUCLEOTIDE SEQUENCE</scope>
    <source>
        <strain evidence="1">R07B-5</strain>
    </source>
</reference>
<evidence type="ECO:0000313" key="1">
    <source>
        <dbReference type="EMBL" id="KAK2174294.1"/>
    </source>
</evidence>